<dbReference type="Proteomes" id="UP000199286">
    <property type="component" value="Unassembled WGS sequence"/>
</dbReference>
<name>A0A1H3I0V7_9RHOB</name>
<reference evidence="3 4" key="1">
    <citation type="submission" date="2016-10" db="EMBL/GenBank/DDBJ databases">
        <authorList>
            <person name="de Groot N.N."/>
        </authorList>
    </citation>
    <scope>NUCLEOTIDE SEQUENCE [LARGE SCALE GENOMIC DNA]</scope>
    <source>
        <strain evidence="3 4">DSM 26880</strain>
    </source>
</reference>
<evidence type="ECO:0000313" key="3">
    <source>
        <dbReference type="EMBL" id="SDY21356.1"/>
    </source>
</evidence>
<keyword evidence="2" id="KW-1133">Transmembrane helix</keyword>
<protein>
    <submittedName>
        <fullName evidence="3">5-bromo-4-chloroindolyl phosphate hydrolysis protein</fullName>
    </submittedName>
</protein>
<dbReference type="RefSeq" id="WP_089881673.1">
    <property type="nucleotide sequence ID" value="NZ_FNPF01000004.1"/>
</dbReference>
<dbReference type="STRING" id="321339.SAMN05444340_104289"/>
<feature type="region of interest" description="Disordered" evidence="1">
    <location>
        <begin position="1"/>
        <end position="21"/>
    </location>
</feature>
<dbReference type="Pfam" id="PF10112">
    <property type="entry name" value="Halogen_Hydrol"/>
    <property type="match status" value="1"/>
</dbReference>
<evidence type="ECO:0000313" key="4">
    <source>
        <dbReference type="Proteomes" id="UP000199286"/>
    </source>
</evidence>
<keyword evidence="2" id="KW-0472">Membrane</keyword>
<feature type="compositionally biased region" description="Basic and acidic residues" evidence="1">
    <location>
        <begin position="1"/>
        <end position="10"/>
    </location>
</feature>
<feature type="compositionally biased region" description="Low complexity" evidence="1">
    <location>
        <begin position="11"/>
        <end position="20"/>
    </location>
</feature>
<dbReference type="AlphaFoldDB" id="A0A1H3I0V7"/>
<evidence type="ECO:0000256" key="2">
    <source>
        <dbReference type="SAM" id="Phobius"/>
    </source>
</evidence>
<dbReference type="EMBL" id="FNPF01000004">
    <property type="protein sequence ID" value="SDY21356.1"/>
    <property type="molecule type" value="Genomic_DNA"/>
</dbReference>
<sequence length="290" mass="30606">MARRYGDRHSPGAAAQAGPLGAPPRVDPVGARSNVMFLPPVVLAFTSLGAGAAGFAAGLLGAGALMLGAWLLRDGLRAEAAYAHRTIARRPALPRKLLAAVMCGIGTAIAAWTSQSALAAPLLFGASAAALHLGAFGLDPMRDKGLAGDTLQGKRVAKVVDEAEAHLTDMAAAARSTGDRDIEARVDRLAACVRDMIRRVEKDPRDLVAARRYLGVYLIGARDAARKYADLDPRTRAAGARDDFLRLLADLEASFGEKTQTLLLEDTTALEVEIGVLRDRLRREGVALDP</sequence>
<keyword evidence="4" id="KW-1185">Reference proteome</keyword>
<feature type="transmembrane region" description="Helical" evidence="2">
    <location>
        <begin position="42"/>
        <end position="72"/>
    </location>
</feature>
<accession>A0A1H3I0V7</accession>
<proteinExistence type="predicted"/>
<evidence type="ECO:0000256" key="1">
    <source>
        <dbReference type="SAM" id="MobiDB-lite"/>
    </source>
</evidence>
<dbReference type="InterPro" id="IPR018770">
    <property type="entry name" value="ChloroindolylP_hydrolase"/>
</dbReference>
<feature type="transmembrane region" description="Helical" evidence="2">
    <location>
        <begin position="118"/>
        <end position="138"/>
    </location>
</feature>
<organism evidence="3 4">
    <name type="scientific">Citreimonas salinaria</name>
    <dbReference type="NCBI Taxonomy" id="321339"/>
    <lineage>
        <taxon>Bacteria</taxon>
        <taxon>Pseudomonadati</taxon>
        <taxon>Pseudomonadota</taxon>
        <taxon>Alphaproteobacteria</taxon>
        <taxon>Rhodobacterales</taxon>
        <taxon>Roseobacteraceae</taxon>
        <taxon>Citreimonas</taxon>
    </lineage>
</organism>
<dbReference type="OrthoDB" id="7375296at2"/>
<keyword evidence="2" id="KW-0812">Transmembrane</keyword>
<gene>
    <name evidence="3" type="ORF">SAMN05444340_104289</name>
</gene>
<feature type="transmembrane region" description="Helical" evidence="2">
    <location>
        <begin position="93"/>
        <end position="112"/>
    </location>
</feature>